<reference evidence="6" key="1">
    <citation type="journal article" date="2019" name="Int. J. Syst. Evol. Microbiol.">
        <title>The Global Catalogue of Microorganisms (GCM) 10K type strain sequencing project: providing services to taxonomists for standard genome sequencing and annotation.</title>
        <authorList>
            <consortium name="The Broad Institute Genomics Platform"/>
            <consortium name="The Broad Institute Genome Sequencing Center for Infectious Disease"/>
            <person name="Wu L."/>
            <person name="Ma J."/>
        </authorList>
    </citation>
    <scope>NUCLEOTIDE SEQUENCE [LARGE SCALE GENOMIC DNA]</scope>
    <source>
        <strain evidence="6">JCM 15503</strain>
    </source>
</reference>
<dbReference type="RefSeq" id="WP_211361472.1">
    <property type="nucleotide sequence ID" value="NZ_BAAAEW010000014.1"/>
</dbReference>
<dbReference type="Gene3D" id="1.10.10.10">
    <property type="entry name" value="Winged helix-like DNA-binding domain superfamily/Winged helix DNA-binding domain"/>
    <property type="match status" value="1"/>
</dbReference>
<proteinExistence type="predicted"/>
<dbReference type="InterPro" id="IPR036390">
    <property type="entry name" value="WH_DNA-bd_sf"/>
</dbReference>
<keyword evidence="3" id="KW-0804">Transcription</keyword>
<dbReference type="PANTHER" id="PTHR43537:SF49">
    <property type="entry name" value="TRANSCRIPTIONAL REGULATORY PROTEIN"/>
    <property type="match status" value="1"/>
</dbReference>
<dbReference type="SMART" id="SM00345">
    <property type="entry name" value="HTH_GNTR"/>
    <property type="match status" value="1"/>
</dbReference>
<protein>
    <submittedName>
        <fullName evidence="5">GntR family transcriptional regulator</fullName>
    </submittedName>
</protein>
<evidence type="ECO:0000256" key="3">
    <source>
        <dbReference type="ARBA" id="ARBA00023163"/>
    </source>
</evidence>
<dbReference type="SUPFAM" id="SSF46785">
    <property type="entry name" value="Winged helix' DNA-binding domain"/>
    <property type="match status" value="1"/>
</dbReference>
<evidence type="ECO:0000259" key="4">
    <source>
        <dbReference type="PROSITE" id="PS50949"/>
    </source>
</evidence>
<dbReference type="Gene3D" id="1.20.120.530">
    <property type="entry name" value="GntR ligand-binding domain-like"/>
    <property type="match status" value="1"/>
</dbReference>
<organism evidence="5 6">
    <name type="scientific">Ideonella azotifigens</name>
    <dbReference type="NCBI Taxonomy" id="513160"/>
    <lineage>
        <taxon>Bacteria</taxon>
        <taxon>Pseudomonadati</taxon>
        <taxon>Pseudomonadota</taxon>
        <taxon>Betaproteobacteria</taxon>
        <taxon>Burkholderiales</taxon>
        <taxon>Sphaerotilaceae</taxon>
        <taxon>Ideonella</taxon>
    </lineage>
</organism>
<dbReference type="InterPro" id="IPR036388">
    <property type="entry name" value="WH-like_DNA-bd_sf"/>
</dbReference>
<accession>A0ABP3V8S2</accession>
<dbReference type="EMBL" id="BAAAEW010000014">
    <property type="protein sequence ID" value="GAA0752283.1"/>
    <property type="molecule type" value="Genomic_DNA"/>
</dbReference>
<feature type="domain" description="HTH gntR-type" evidence="4">
    <location>
        <begin position="9"/>
        <end position="76"/>
    </location>
</feature>
<evidence type="ECO:0000313" key="6">
    <source>
        <dbReference type="Proteomes" id="UP001500279"/>
    </source>
</evidence>
<dbReference type="SUPFAM" id="SSF48008">
    <property type="entry name" value="GntR ligand-binding domain-like"/>
    <property type="match status" value="1"/>
</dbReference>
<dbReference type="InterPro" id="IPR008920">
    <property type="entry name" value="TF_FadR/GntR_C"/>
</dbReference>
<evidence type="ECO:0000256" key="2">
    <source>
        <dbReference type="ARBA" id="ARBA00023125"/>
    </source>
</evidence>
<name>A0ABP3V8S2_9BURK</name>
<dbReference type="Pfam" id="PF00392">
    <property type="entry name" value="GntR"/>
    <property type="match status" value="1"/>
</dbReference>
<dbReference type="SMART" id="SM00895">
    <property type="entry name" value="FCD"/>
    <property type="match status" value="1"/>
</dbReference>
<evidence type="ECO:0000313" key="5">
    <source>
        <dbReference type="EMBL" id="GAA0752283.1"/>
    </source>
</evidence>
<dbReference type="PROSITE" id="PS50949">
    <property type="entry name" value="HTH_GNTR"/>
    <property type="match status" value="1"/>
</dbReference>
<keyword evidence="1" id="KW-0805">Transcription regulation</keyword>
<sequence>MSKPESTLFSDAQGVAKALGEDIIFGRLPPGSRLIEDPLMARFGATRHGVRQALVELERLGIVVREKNKGASVRALAPTEVRQIYEVRELLQRQAALHIPLPAEPALVEALEALHTQFLQHLRERDFSALHRVNDAFHLTLFSGCGNPYLVASIRHYMGLSLPVRAQRTAMAGHSEAAAEEHLAMIQLLKGSDSVALAELCVAHLQLAKLDYLQGADHQR</sequence>
<comment type="caution">
    <text evidence="5">The sequence shown here is derived from an EMBL/GenBank/DDBJ whole genome shotgun (WGS) entry which is preliminary data.</text>
</comment>
<dbReference type="Proteomes" id="UP001500279">
    <property type="component" value="Unassembled WGS sequence"/>
</dbReference>
<dbReference type="Pfam" id="PF07729">
    <property type="entry name" value="FCD"/>
    <property type="match status" value="1"/>
</dbReference>
<evidence type="ECO:0000256" key="1">
    <source>
        <dbReference type="ARBA" id="ARBA00023015"/>
    </source>
</evidence>
<gene>
    <name evidence="5" type="ORF">GCM10009107_25950</name>
</gene>
<keyword evidence="6" id="KW-1185">Reference proteome</keyword>
<dbReference type="PANTHER" id="PTHR43537">
    <property type="entry name" value="TRANSCRIPTIONAL REGULATOR, GNTR FAMILY"/>
    <property type="match status" value="1"/>
</dbReference>
<dbReference type="InterPro" id="IPR000524">
    <property type="entry name" value="Tscrpt_reg_HTH_GntR"/>
</dbReference>
<dbReference type="InterPro" id="IPR011711">
    <property type="entry name" value="GntR_C"/>
</dbReference>
<keyword evidence="2" id="KW-0238">DNA-binding</keyword>